<gene>
    <name evidence="5" type="ORF">MUCCIDRAFT_158443</name>
</gene>
<protein>
    <recommendedName>
        <fullName evidence="7">C2 domain-containing protein</fullName>
    </recommendedName>
</protein>
<accession>A0A162RRL5</accession>
<feature type="compositionally biased region" description="Pro residues" evidence="2">
    <location>
        <begin position="291"/>
        <end position="308"/>
    </location>
</feature>
<name>A0A162RRL5_MUCCL</name>
<dbReference type="SMART" id="SM00165">
    <property type="entry name" value="UBA"/>
    <property type="match status" value="1"/>
</dbReference>
<dbReference type="Pfam" id="PF22562">
    <property type="entry name" value="UBA_7"/>
    <property type="match status" value="1"/>
</dbReference>
<dbReference type="Proteomes" id="UP000077051">
    <property type="component" value="Unassembled WGS sequence"/>
</dbReference>
<dbReference type="AlphaFoldDB" id="A0A162RRL5"/>
<dbReference type="VEuPathDB" id="FungiDB:MUCCIDRAFT_158443"/>
<dbReference type="InterPro" id="IPR039725">
    <property type="entry name" value="CC2D1A/B"/>
</dbReference>
<feature type="region of interest" description="Disordered" evidence="2">
    <location>
        <begin position="157"/>
        <end position="219"/>
    </location>
</feature>
<reference evidence="5 6" key="1">
    <citation type="submission" date="2015-06" db="EMBL/GenBank/DDBJ databases">
        <title>Expansion of signal transduction pathways in fungi by whole-genome duplication.</title>
        <authorList>
            <consortium name="DOE Joint Genome Institute"/>
            <person name="Corrochano L.M."/>
            <person name="Kuo A."/>
            <person name="Marcet-Houben M."/>
            <person name="Polaino S."/>
            <person name="Salamov A."/>
            <person name="Villalobos J.M."/>
            <person name="Alvarez M.I."/>
            <person name="Avalos J."/>
            <person name="Benito E.P."/>
            <person name="Benoit I."/>
            <person name="Burger G."/>
            <person name="Camino L.P."/>
            <person name="Canovas D."/>
            <person name="Cerda-Olmedo E."/>
            <person name="Cheng J.-F."/>
            <person name="Dominguez A."/>
            <person name="Elias M."/>
            <person name="Eslava A.P."/>
            <person name="Glaser F."/>
            <person name="Grimwood J."/>
            <person name="Gutierrez G."/>
            <person name="Heitman J."/>
            <person name="Henrissat B."/>
            <person name="Iturriaga E.A."/>
            <person name="Lang B.F."/>
            <person name="Lavin J.L."/>
            <person name="Lee S."/>
            <person name="Li W."/>
            <person name="Lindquist E."/>
            <person name="Lopez-Garcia S."/>
            <person name="Luque E.M."/>
            <person name="Marcos A.T."/>
            <person name="Martin J."/>
            <person name="Mccluskey K."/>
            <person name="Medina H.R."/>
            <person name="Miralles-Duran A."/>
            <person name="Miyazaki A."/>
            <person name="Munoz-Torres E."/>
            <person name="Oguiza J.A."/>
            <person name="Ohm R."/>
            <person name="Olmedo M."/>
            <person name="Orejas M."/>
            <person name="Ortiz-Castellanos L."/>
            <person name="Pisabarro A.G."/>
            <person name="Rodriguez-Romero J."/>
            <person name="Ruiz-Herrera J."/>
            <person name="Ruiz-Vazquez R."/>
            <person name="Sanz C."/>
            <person name="Schackwitz W."/>
            <person name="Schmutz J."/>
            <person name="Shahriari M."/>
            <person name="Shelest E."/>
            <person name="Silva-Franco F."/>
            <person name="Soanes D."/>
            <person name="Syed K."/>
            <person name="Tagua V.G."/>
            <person name="Talbot N.J."/>
            <person name="Thon M."/>
            <person name="De Vries R.P."/>
            <person name="Wiebenga A."/>
            <person name="Yadav J.S."/>
            <person name="Braun E.L."/>
            <person name="Baker S."/>
            <person name="Garre V."/>
            <person name="Horwitz B."/>
            <person name="Torres-Martinez S."/>
            <person name="Idnurm A."/>
            <person name="Herrera-Estrella A."/>
            <person name="Gabaldon T."/>
            <person name="Grigoriev I.V."/>
        </authorList>
    </citation>
    <scope>NUCLEOTIDE SEQUENCE [LARGE SCALE GENOMIC DNA]</scope>
    <source>
        <strain evidence="5 6">CBS 277.49</strain>
    </source>
</reference>
<dbReference type="Pfam" id="PF00168">
    <property type="entry name" value="C2"/>
    <property type="match status" value="1"/>
</dbReference>
<dbReference type="PANTHER" id="PTHR13076:SF9">
    <property type="entry name" value="COILED-COIL AND C2 DOMAIN-CONTAINING PROTEIN 1-LIKE"/>
    <property type="match status" value="1"/>
</dbReference>
<evidence type="ECO:0000259" key="4">
    <source>
        <dbReference type="PROSITE" id="PS50030"/>
    </source>
</evidence>
<feature type="domain" description="C2" evidence="3">
    <location>
        <begin position="488"/>
        <end position="629"/>
    </location>
</feature>
<evidence type="ECO:0000256" key="1">
    <source>
        <dbReference type="SAM" id="Coils"/>
    </source>
</evidence>
<proteinExistence type="predicted"/>
<dbReference type="InterPro" id="IPR035892">
    <property type="entry name" value="C2_domain_sf"/>
</dbReference>
<dbReference type="InterPro" id="IPR015940">
    <property type="entry name" value="UBA"/>
</dbReference>
<dbReference type="SUPFAM" id="SSF49562">
    <property type="entry name" value="C2 domain (Calcium/lipid-binding domain, CaLB)"/>
    <property type="match status" value="1"/>
</dbReference>
<dbReference type="Gene3D" id="1.10.8.10">
    <property type="entry name" value="DNA helicase RuvA subunit, C-terminal domain"/>
    <property type="match status" value="1"/>
</dbReference>
<dbReference type="STRING" id="747725.A0A162RRL5"/>
<feature type="region of interest" description="Disordered" evidence="2">
    <location>
        <begin position="686"/>
        <end position="748"/>
    </location>
</feature>
<keyword evidence="1" id="KW-0175">Coiled coil</keyword>
<dbReference type="GO" id="GO:0001227">
    <property type="term" value="F:DNA-binding transcription repressor activity, RNA polymerase II-specific"/>
    <property type="evidence" value="ECO:0007669"/>
    <property type="project" value="InterPro"/>
</dbReference>
<evidence type="ECO:0000256" key="2">
    <source>
        <dbReference type="SAM" id="MobiDB-lite"/>
    </source>
</evidence>
<dbReference type="Gene3D" id="2.60.40.150">
    <property type="entry name" value="C2 domain"/>
    <property type="match status" value="1"/>
</dbReference>
<feature type="compositionally biased region" description="Polar residues" evidence="2">
    <location>
        <begin position="46"/>
        <end position="55"/>
    </location>
</feature>
<feature type="compositionally biased region" description="Acidic residues" evidence="2">
    <location>
        <begin position="204"/>
        <end position="214"/>
    </location>
</feature>
<feature type="coiled-coil region" evidence="1">
    <location>
        <begin position="841"/>
        <end position="868"/>
    </location>
</feature>
<feature type="region of interest" description="Disordered" evidence="2">
    <location>
        <begin position="44"/>
        <end position="75"/>
    </location>
</feature>
<feature type="coiled-coil region" evidence="1">
    <location>
        <begin position="776"/>
        <end position="803"/>
    </location>
</feature>
<evidence type="ECO:0000313" key="6">
    <source>
        <dbReference type="Proteomes" id="UP000077051"/>
    </source>
</evidence>
<dbReference type="PANTHER" id="PTHR13076">
    <property type="entry name" value="COILED-COIL AND C2 DOMAIN-CONTAINING PROTEIN 1-LIKE"/>
    <property type="match status" value="1"/>
</dbReference>
<evidence type="ECO:0008006" key="7">
    <source>
        <dbReference type="Google" id="ProtNLM"/>
    </source>
</evidence>
<dbReference type="InterPro" id="IPR000008">
    <property type="entry name" value="C2_dom"/>
</dbReference>
<dbReference type="SUPFAM" id="SSF46934">
    <property type="entry name" value="UBA-like"/>
    <property type="match status" value="1"/>
</dbReference>
<feature type="compositionally biased region" description="Polar residues" evidence="2">
    <location>
        <begin position="731"/>
        <end position="740"/>
    </location>
</feature>
<feature type="domain" description="UBA" evidence="4">
    <location>
        <begin position="117"/>
        <end position="163"/>
    </location>
</feature>
<dbReference type="EMBL" id="AMYB01000001">
    <property type="protein sequence ID" value="OAD08219.1"/>
    <property type="molecule type" value="Genomic_DNA"/>
</dbReference>
<evidence type="ECO:0000259" key="3">
    <source>
        <dbReference type="PROSITE" id="PS50004"/>
    </source>
</evidence>
<dbReference type="PROSITE" id="PS50030">
    <property type="entry name" value="UBA"/>
    <property type="match status" value="1"/>
</dbReference>
<feature type="compositionally biased region" description="Low complexity" evidence="2">
    <location>
        <begin position="315"/>
        <end position="326"/>
    </location>
</feature>
<dbReference type="InterPro" id="IPR009060">
    <property type="entry name" value="UBA-like_sf"/>
</dbReference>
<evidence type="ECO:0000313" key="5">
    <source>
        <dbReference type="EMBL" id="OAD08219.1"/>
    </source>
</evidence>
<feature type="compositionally biased region" description="Low complexity" evidence="2">
    <location>
        <begin position="696"/>
        <end position="730"/>
    </location>
</feature>
<comment type="caution">
    <text evidence="5">The sequence shown here is derived from an EMBL/GenBank/DDBJ whole genome shotgun (WGS) entry which is preliminary data.</text>
</comment>
<feature type="region of interest" description="Disordered" evidence="2">
    <location>
        <begin position="268"/>
        <end position="326"/>
    </location>
</feature>
<organism evidence="5 6">
    <name type="scientific">Mucor lusitanicus CBS 277.49</name>
    <dbReference type="NCBI Taxonomy" id="747725"/>
    <lineage>
        <taxon>Eukaryota</taxon>
        <taxon>Fungi</taxon>
        <taxon>Fungi incertae sedis</taxon>
        <taxon>Mucoromycota</taxon>
        <taxon>Mucoromycotina</taxon>
        <taxon>Mucoromycetes</taxon>
        <taxon>Mucorales</taxon>
        <taxon>Mucorineae</taxon>
        <taxon>Mucoraceae</taxon>
        <taxon>Mucor</taxon>
    </lineage>
</organism>
<keyword evidence="6" id="KW-1185">Reference proteome</keyword>
<dbReference type="PROSITE" id="PS50004">
    <property type="entry name" value="C2"/>
    <property type="match status" value="1"/>
</dbReference>
<sequence>MYGKQKASNPAKDFDINDIDDLLNSTMKDVDEDLDMNDPELLKQLQEISSSTATAKPNKKPTPVKRAPPPPTQNMEIDIDSYAALAQGDEDIEVELDERDLQDPNLLNELSSLSNAVSQEQVASLGPEAKELMNMGFTQKQALKALDMFDNNLERAANYLFDSPPADDEDEADQPPPQQQQTLTPPRKSSIDQAIMSKQHEATQDNDEEEESIDPEFWKAKAQEYQKMALQAKRDGDKKKAVALLRESKYFTQKYQDLLEIHGASHELMETDQPPVKSSPEPTPARELQPSPEPAKPATPPPPAPSPPQQHEQEAQPPASQRAAATTNNLQQAQDLLGKVISLQKQYKEAAIHYKGLGNLVAAKHMVRTSKELLHTGIRLKNGEITDLDTVRLPEEPDMSLGDGKIRQVEPVSRGPHATSFDQIEAQLRYQMNVCHNLSIQNASPATRGKASNKTLINSQQQDAYAKTEEAFSADLVSLHATKPNIPPLHYEQVDYTYKNLLDTIPDNMMEFKILRAISLPTLDISTNLEPFVTWDFGGWPPENTAQAAMNKGETPVVSGSNPEFDFTLHIPISRTNRLFQRYVQRKKLTIEVFHNKYTYGLFRRPVSLGKVVIPMDRLLTKSSIAGAFDLLDGSRKKTGGKIDIQVNLREPLTGEDIAKRSERWLVLDAFGSTVSECLSLARLTVGGPQRPPSSSPQVQQSEPATPNTPAEETPVTPTQPQVPVEKQQPIQAEQPSAADNSELEAAEEEFNSVDNIVSNMVMEHELNLVNANLASKSGKQQKDDLQDRKQALEIKMNMLVIQVQTGILDMDTYLENVQKRMDADRRLAIVFKKHNRLDLAKAALVRKKIMQDELDEARAAMAEGNDD</sequence>
<dbReference type="SMART" id="SM00239">
    <property type="entry name" value="C2"/>
    <property type="match status" value="1"/>
</dbReference>
<dbReference type="OrthoDB" id="19996at2759"/>